<evidence type="ECO:0000313" key="4">
    <source>
        <dbReference type="EMBL" id="ORY16265.1"/>
    </source>
</evidence>
<dbReference type="Proteomes" id="UP000193144">
    <property type="component" value="Unassembled WGS sequence"/>
</dbReference>
<dbReference type="AlphaFoldDB" id="A0A1Y2A2N2"/>
<evidence type="ECO:0000259" key="3">
    <source>
        <dbReference type="Pfam" id="PF17111"/>
    </source>
</evidence>
<keyword evidence="2" id="KW-0732">Signal</keyword>
<dbReference type="InterPro" id="IPR031348">
    <property type="entry name" value="PigL_N"/>
</dbReference>
<sequence length="411" mass="45824">MADPLSITASVLAIVTAAAQSVKSLNDTVSRYKGRDKTLQRLQNELRDVSNILDSLKEAIQAEASISALLTGPVGRCSDVCQEFEQSMRSFNEKSKTGIRDWAKLEFMRGDINEFIDTISGYKSTIAVGLGLVTIRAAKVSQEAWKEYNELIQDTMHNLNIHLQRVDEKLEGFSNPSSSTSSINLGDEKEVTMQCLRICEGARQFLESSRKSPVLEAPLDDPHHSRFEAQMLTRQALDEDRDRFANIIGNLRNRLESLILENNPEDEKERSRWRKDMNAFKQCLEVCKEASEASPQKIYRVGEAIADGDSDQVVANTLADLFDVKKAVSKDRSAQLIGTMSGAELRLLTEKRYESRFGTFAPETNIATATRVINTVEEASSTPPPTGLSSHAQSRSVSERPSSNEIRKRMS</sequence>
<accession>A0A1Y2A2N2</accession>
<evidence type="ECO:0000256" key="2">
    <source>
        <dbReference type="SAM" id="SignalP"/>
    </source>
</evidence>
<feature type="chain" id="PRO_5013028160" description="Azaphilone pigments biosynthesis cluster protein L N-terminal domain-containing protein" evidence="2">
    <location>
        <begin position="20"/>
        <end position="411"/>
    </location>
</feature>
<reference evidence="4 5" key="1">
    <citation type="submission" date="2016-07" db="EMBL/GenBank/DDBJ databases">
        <title>Pervasive Adenine N6-methylation of Active Genes in Fungi.</title>
        <authorList>
            <consortium name="DOE Joint Genome Institute"/>
            <person name="Mondo S.J."/>
            <person name="Dannebaum R.O."/>
            <person name="Kuo R.C."/>
            <person name="Labutti K."/>
            <person name="Haridas S."/>
            <person name="Kuo A."/>
            <person name="Salamov A."/>
            <person name="Ahrendt S.R."/>
            <person name="Lipzen A."/>
            <person name="Sullivan W."/>
            <person name="Andreopoulos W.B."/>
            <person name="Clum A."/>
            <person name="Lindquist E."/>
            <person name="Daum C."/>
            <person name="Ramamoorthy G.K."/>
            <person name="Gryganskyi A."/>
            <person name="Culley D."/>
            <person name="Magnuson J.K."/>
            <person name="James T.Y."/>
            <person name="O'Malley M.A."/>
            <person name="Stajich J.E."/>
            <person name="Spatafora J.W."/>
            <person name="Visel A."/>
            <person name="Grigoriev I.V."/>
        </authorList>
    </citation>
    <scope>NUCLEOTIDE SEQUENCE [LARGE SCALE GENOMIC DNA]</scope>
    <source>
        <strain evidence="4 5">CBS 115471</strain>
    </source>
</reference>
<keyword evidence="5" id="KW-1185">Reference proteome</keyword>
<dbReference type="OrthoDB" id="432483at2759"/>
<feature type="domain" description="Azaphilone pigments biosynthesis cluster protein L N-terminal" evidence="3">
    <location>
        <begin position="2"/>
        <end position="200"/>
    </location>
</feature>
<gene>
    <name evidence="4" type="ORF">BCR34DRAFT_476557</name>
</gene>
<dbReference type="EMBL" id="MCFA01000019">
    <property type="protein sequence ID" value="ORY16265.1"/>
    <property type="molecule type" value="Genomic_DNA"/>
</dbReference>
<protein>
    <recommendedName>
        <fullName evidence="3">Azaphilone pigments biosynthesis cluster protein L N-terminal domain-containing protein</fullName>
    </recommendedName>
</protein>
<feature type="region of interest" description="Disordered" evidence="1">
    <location>
        <begin position="377"/>
        <end position="411"/>
    </location>
</feature>
<name>A0A1Y2A2N2_9PLEO</name>
<feature type="signal peptide" evidence="2">
    <location>
        <begin position="1"/>
        <end position="19"/>
    </location>
</feature>
<organism evidence="4 5">
    <name type="scientific">Clohesyomyces aquaticus</name>
    <dbReference type="NCBI Taxonomy" id="1231657"/>
    <lineage>
        <taxon>Eukaryota</taxon>
        <taxon>Fungi</taxon>
        <taxon>Dikarya</taxon>
        <taxon>Ascomycota</taxon>
        <taxon>Pezizomycotina</taxon>
        <taxon>Dothideomycetes</taxon>
        <taxon>Pleosporomycetidae</taxon>
        <taxon>Pleosporales</taxon>
        <taxon>Lindgomycetaceae</taxon>
        <taxon>Clohesyomyces</taxon>
    </lineage>
</organism>
<evidence type="ECO:0000256" key="1">
    <source>
        <dbReference type="SAM" id="MobiDB-lite"/>
    </source>
</evidence>
<dbReference type="Pfam" id="PF17111">
    <property type="entry name" value="PigL_N"/>
    <property type="match status" value="1"/>
</dbReference>
<proteinExistence type="predicted"/>
<feature type="compositionally biased region" description="Polar residues" evidence="1">
    <location>
        <begin position="377"/>
        <end position="404"/>
    </location>
</feature>
<comment type="caution">
    <text evidence="4">The sequence shown here is derived from an EMBL/GenBank/DDBJ whole genome shotgun (WGS) entry which is preliminary data.</text>
</comment>
<evidence type="ECO:0000313" key="5">
    <source>
        <dbReference type="Proteomes" id="UP000193144"/>
    </source>
</evidence>